<reference evidence="1 2" key="1">
    <citation type="submission" date="2019-07" db="EMBL/GenBank/DDBJ databases">
        <title>The pathways for chlorine oxyanion respiration interact through the shared metabolite chlorate.</title>
        <authorList>
            <person name="Barnum T.P."/>
            <person name="Cheng Y."/>
            <person name="Hill K.A."/>
            <person name="Lucas L.N."/>
            <person name="Carlson H.K."/>
            <person name="Coates J.D."/>
        </authorList>
    </citation>
    <scope>NUCLEOTIDE SEQUENCE [LARGE SCALE GENOMIC DNA]</scope>
    <source>
        <strain evidence="1 2">SFB-3</strain>
    </source>
</reference>
<protein>
    <submittedName>
        <fullName evidence="1">Uncharacterized protein</fullName>
    </submittedName>
</protein>
<sequence length="77" mass="8261">MTIRRAPYNLQQTHSRRTADALRDLARMADDGKVIGVAVGVVMADGAHNALLAGVCEKNRALAYLLAGKLGKTILEE</sequence>
<name>A0A557QLQ3_9RHOO</name>
<dbReference type="AlphaFoldDB" id="A0A557QLQ3"/>
<accession>A0A557QLQ3</accession>
<organism evidence="1 2">
    <name type="scientific">Denitromonas halophila</name>
    <dbReference type="NCBI Taxonomy" id="1629404"/>
    <lineage>
        <taxon>Bacteria</taxon>
        <taxon>Pseudomonadati</taxon>
        <taxon>Pseudomonadota</taxon>
        <taxon>Betaproteobacteria</taxon>
        <taxon>Rhodocyclales</taxon>
        <taxon>Zoogloeaceae</taxon>
        <taxon>Denitromonas</taxon>
    </lineage>
</organism>
<comment type="caution">
    <text evidence="1">The sequence shown here is derived from an EMBL/GenBank/DDBJ whole genome shotgun (WGS) entry which is preliminary data.</text>
</comment>
<gene>
    <name evidence="1" type="ORF">FHP91_13615</name>
</gene>
<proteinExistence type="predicted"/>
<dbReference type="Proteomes" id="UP000319502">
    <property type="component" value="Unassembled WGS sequence"/>
</dbReference>
<keyword evidence="2" id="KW-1185">Reference proteome</keyword>
<evidence type="ECO:0000313" key="2">
    <source>
        <dbReference type="Proteomes" id="UP000319502"/>
    </source>
</evidence>
<dbReference type="EMBL" id="VMNK01000014">
    <property type="protein sequence ID" value="TVO53830.1"/>
    <property type="molecule type" value="Genomic_DNA"/>
</dbReference>
<evidence type="ECO:0000313" key="1">
    <source>
        <dbReference type="EMBL" id="TVO53830.1"/>
    </source>
</evidence>
<dbReference type="RefSeq" id="WP_186301558.1">
    <property type="nucleotide sequence ID" value="NZ_VMNK01000014.1"/>
</dbReference>